<gene>
    <name evidence="1" type="ORF">GII14_06490</name>
</gene>
<dbReference type="Proteomes" id="UP000502117">
    <property type="component" value="Chromosome"/>
</dbReference>
<evidence type="ECO:0000313" key="1">
    <source>
        <dbReference type="EMBL" id="QIJ03861.1"/>
    </source>
</evidence>
<dbReference type="AlphaFoldDB" id="A0A6G7LQ16"/>
<proteinExistence type="predicted"/>
<name>A0A6G7LQ16_9GAMM</name>
<dbReference type="KEGG" id="schk:GII14_06490"/>
<evidence type="ECO:0000313" key="2">
    <source>
        <dbReference type="Proteomes" id="UP000502117"/>
    </source>
</evidence>
<dbReference type="EMBL" id="CP045857">
    <property type="protein sequence ID" value="QIJ03861.1"/>
    <property type="molecule type" value="Genomic_DNA"/>
</dbReference>
<sequence length="80" mass="8370">MKGIGKIQTSASFGRVMIQTVAGGTVSKLTGGKFANGAITSAMQYVVNEVANVLKSRTDVLEPKKQKPEVVSIQSSTVSI</sequence>
<organism evidence="1 2">
    <name type="scientific">Shewanella chilikensis</name>
    <dbReference type="NCBI Taxonomy" id="558541"/>
    <lineage>
        <taxon>Bacteria</taxon>
        <taxon>Pseudomonadati</taxon>
        <taxon>Pseudomonadota</taxon>
        <taxon>Gammaproteobacteria</taxon>
        <taxon>Alteromonadales</taxon>
        <taxon>Shewanellaceae</taxon>
        <taxon>Shewanella</taxon>
    </lineage>
</organism>
<protein>
    <submittedName>
        <fullName evidence="1">Uncharacterized protein</fullName>
    </submittedName>
</protein>
<reference evidence="1 2" key="1">
    <citation type="submission" date="2019-11" db="EMBL/GenBank/DDBJ databases">
        <title>Complete Genome Sequence of Shewanella chilikensis Strain DC57, Isolated from Corroded Seal Rings at a floating production facility in Australia.</title>
        <authorList>
            <person name="Salgar-Chaparro S.J."/>
            <person name="Castillo-Villamizar G.A."/>
            <person name="Poehlein A."/>
            <person name="Daniel R."/>
            <person name="Machuca L."/>
        </authorList>
    </citation>
    <scope>NUCLEOTIDE SEQUENCE [LARGE SCALE GENOMIC DNA]</scope>
    <source>
        <strain evidence="1 2">DC57</strain>
    </source>
</reference>
<dbReference type="RefSeq" id="WP_165564706.1">
    <property type="nucleotide sequence ID" value="NZ_CP045857.1"/>
</dbReference>
<accession>A0A6G7LQ16</accession>